<name>A0A6L9LDB1_9BACT</name>
<comment type="caution">
    <text evidence="2">The sequence shown here is derived from an EMBL/GenBank/DDBJ whole genome shotgun (WGS) entry which is preliminary data.</text>
</comment>
<dbReference type="InterPro" id="IPR007492">
    <property type="entry name" value="LytTR_DNA-bd_dom"/>
</dbReference>
<dbReference type="AlphaFoldDB" id="A0A6L9LDB1"/>
<gene>
    <name evidence="2" type="ORF">GK108_21970</name>
</gene>
<feature type="domain" description="HTH LytTR-type" evidence="1">
    <location>
        <begin position="8"/>
        <end position="106"/>
    </location>
</feature>
<reference evidence="2 3" key="1">
    <citation type="submission" date="2020-02" db="EMBL/GenBank/DDBJ databases">
        <title>Draft genome sequence of two Spirosoma agri KCTC 52727 and Spirosoma terrae KCTC 52035.</title>
        <authorList>
            <person name="Rojas J."/>
            <person name="Ambika Manirajan B."/>
            <person name="Suarez C."/>
            <person name="Ratering S."/>
            <person name="Schnell S."/>
        </authorList>
    </citation>
    <scope>NUCLEOTIDE SEQUENCE [LARGE SCALE GENOMIC DNA]</scope>
    <source>
        <strain evidence="2 3">KCTC 52035</strain>
    </source>
</reference>
<dbReference type="RefSeq" id="WP_163953153.1">
    <property type="nucleotide sequence ID" value="NZ_JAAFZH010000012.1"/>
</dbReference>
<evidence type="ECO:0000313" key="2">
    <source>
        <dbReference type="EMBL" id="NDU97567.1"/>
    </source>
</evidence>
<dbReference type="EMBL" id="JAAFZH010000012">
    <property type="protein sequence ID" value="NDU97567.1"/>
    <property type="molecule type" value="Genomic_DNA"/>
</dbReference>
<keyword evidence="3" id="KW-1185">Reference proteome</keyword>
<dbReference type="SMART" id="SM00850">
    <property type="entry name" value="LytTR"/>
    <property type="match status" value="1"/>
</dbReference>
<protein>
    <submittedName>
        <fullName evidence="2">LytTR family transcriptional regulator</fullName>
    </submittedName>
</protein>
<accession>A0A6L9LDB1</accession>
<evidence type="ECO:0000259" key="1">
    <source>
        <dbReference type="SMART" id="SM00850"/>
    </source>
</evidence>
<dbReference type="Gene3D" id="2.40.50.1020">
    <property type="entry name" value="LytTr DNA-binding domain"/>
    <property type="match status" value="1"/>
</dbReference>
<sequence length="112" mass="12891">MKVNPGAGVRHTFDLNQVIAITADINYSYVHMLNGSCLLRSRTLKWFYDRWPELLRIHKNALINPIFVEYYSVTGGKHPSGYVVMKNSLRLEISRRNVKSVGEQLRLLSEAN</sequence>
<dbReference type="GO" id="GO:0003677">
    <property type="term" value="F:DNA binding"/>
    <property type="evidence" value="ECO:0007669"/>
    <property type="project" value="InterPro"/>
</dbReference>
<proteinExistence type="predicted"/>
<dbReference type="Proteomes" id="UP000474175">
    <property type="component" value="Unassembled WGS sequence"/>
</dbReference>
<organism evidence="2 3">
    <name type="scientific">Spirosoma terrae</name>
    <dbReference type="NCBI Taxonomy" id="1968276"/>
    <lineage>
        <taxon>Bacteria</taxon>
        <taxon>Pseudomonadati</taxon>
        <taxon>Bacteroidota</taxon>
        <taxon>Cytophagia</taxon>
        <taxon>Cytophagales</taxon>
        <taxon>Cytophagaceae</taxon>
        <taxon>Spirosoma</taxon>
    </lineage>
</organism>
<dbReference type="Pfam" id="PF04397">
    <property type="entry name" value="LytTR"/>
    <property type="match status" value="1"/>
</dbReference>
<evidence type="ECO:0000313" key="3">
    <source>
        <dbReference type="Proteomes" id="UP000474175"/>
    </source>
</evidence>